<gene>
    <name evidence="7" type="primary">LOC111022004</name>
</gene>
<comment type="similarity">
    <text evidence="2">Belongs to the ARPC2 family.</text>
</comment>
<keyword evidence="3" id="KW-0963">Cytoplasm</keyword>
<accession>A0A6J1DKT4</accession>
<name>A0A6J1DKT4_MOMCH</name>
<dbReference type="GO" id="GO:0005885">
    <property type="term" value="C:Arp2/3 protein complex"/>
    <property type="evidence" value="ECO:0007669"/>
    <property type="project" value="InterPro"/>
</dbReference>
<reference evidence="7" key="1">
    <citation type="submission" date="2025-08" db="UniProtKB">
        <authorList>
            <consortium name="RefSeq"/>
        </authorList>
    </citation>
    <scope>IDENTIFICATION</scope>
    <source>
        <strain evidence="7">OHB3-1</strain>
    </source>
</reference>
<sequence>MVMGRLLQLLPNFEWRWSLEFTHSVIISSKKKGATYVWSSFFSFSMKESGREGVWICEDGILSESFTSFEGNPPQTVQFSVSDPQNIYLSISTPLLSQGALLSDGLSSHTVEMVKQICSHVVEIVEPAREGYQLTLKIDFAQILHGKESEKIITEIAAVQAVILSSQLKEMLRNVNSQALFHETCRPIKLVYHPREPFFVIKQAQKILVIFPIRFKESTDVIIATAFFRELMDVGSSEKWAKAPPCCWSPIPPPELRGEPLEELSTNGGFVTFDISLRHVEGKRLDKTVWSLLNFNAYVKYHVKTTRGFIQRRMRKRLEGLVEILYQKGSDNVLLNKGQDAGIIYMKKLVAKTKHLKQKCRNLSKKIKRFRFRIKIPGFARFRRRWLKFPKFSSSIGYTRLK</sequence>
<keyword evidence="5" id="KW-0206">Cytoskeleton</keyword>
<evidence type="ECO:0000256" key="5">
    <source>
        <dbReference type="ARBA" id="ARBA00023212"/>
    </source>
</evidence>
<evidence type="ECO:0000313" key="7">
    <source>
        <dbReference type="RefSeq" id="XP_022154845.1"/>
    </source>
</evidence>
<protein>
    <submittedName>
        <fullName evidence="7">Actin-related protein 2/3 complex subunit 2B isoform X1</fullName>
    </submittedName>
</protein>
<dbReference type="GO" id="GO:0005200">
    <property type="term" value="F:structural constituent of cytoskeleton"/>
    <property type="evidence" value="ECO:0007669"/>
    <property type="project" value="TreeGrafter"/>
</dbReference>
<evidence type="ECO:0000313" key="6">
    <source>
        <dbReference type="Proteomes" id="UP000504603"/>
    </source>
</evidence>
<dbReference type="FunFam" id="3.30.1460.20:FF:000008">
    <property type="entry name" value="Arp2/3 complex 34 kDa subunit"/>
    <property type="match status" value="1"/>
</dbReference>
<evidence type="ECO:0000256" key="1">
    <source>
        <dbReference type="ARBA" id="ARBA00004245"/>
    </source>
</evidence>
<evidence type="ECO:0000256" key="4">
    <source>
        <dbReference type="ARBA" id="ARBA00023203"/>
    </source>
</evidence>
<dbReference type="AlphaFoldDB" id="A0A6J1DKT4"/>
<dbReference type="PANTHER" id="PTHR12058">
    <property type="entry name" value="ARP2/3 COMPLEX 34 KDA SUBUNIT"/>
    <property type="match status" value="1"/>
</dbReference>
<keyword evidence="6" id="KW-1185">Reference proteome</keyword>
<dbReference type="OrthoDB" id="148331at2759"/>
<comment type="subcellular location">
    <subcellularLocation>
        <location evidence="1">Cytoplasm</location>
        <location evidence="1">Cytoskeleton</location>
    </subcellularLocation>
</comment>
<dbReference type="Proteomes" id="UP000504603">
    <property type="component" value="Unplaced"/>
</dbReference>
<dbReference type="GO" id="GO:0034314">
    <property type="term" value="P:Arp2/3 complex-mediated actin nucleation"/>
    <property type="evidence" value="ECO:0007669"/>
    <property type="project" value="InterPro"/>
</dbReference>
<dbReference type="KEGG" id="mcha:111022004"/>
<dbReference type="Pfam" id="PF04045">
    <property type="entry name" value="P34-Arc"/>
    <property type="match status" value="1"/>
</dbReference>
<dbReference type="PANTHER" id="PTHR12058:SF1">
    <property type="entry name" value="ACTIN-RELATED PROTEIN 2_3 COMPLEX SUBUNIT 2B"/>
    <property type="match status" value="1"/>
</dbReference>
<proteinExistence type="inferred from homology"/>
<evidence type="ECO:0000256" key="3">
    <source>
        <dbReference type="ARBA" id="ARBA00022490"/>
    </source>
</evidence>
<dbReference type="GeneID" id="111022004"/>
<dbReference type="SUPFAM" id="SSF69645">
    <property type="entry name" value="Arp2/3 complex subunits"/>
    <property type="match status" value="2"/>
</dbReference>
<dbReference type="Gene3D" id="3.30.1460.20">
    <property type="match status" value="2"/>
</dbReference>
<dbReference type="InterPro" id="IPR007188">
    <property type="entry name" value="ARPC2"/>
</dbReference>
<keyword evidence="4" id="KW-0009">Actin-binding</keyword>
<dbReference type="GO" id="GO:0051015">
    <property type="term" value="F:actin filament binding"/>
    <property type="evidence" value="ECO:0007669"/>
    <property type="project" value="TreeGrafter"/>
</dbReference>
<evidence type="ECO:0000256" key="2">
    <source>
        <dbReference type="ARBA" id="ARBA00007192"/>
    </source>
</evidence>
<dbReference type="RefSeq" id="XP_022154845.1">
    <property type="nucleotide sequence ID" value="XM_022299153.1"/>
</dbReference>
<dbReference type="GO" id="GO:0030041">
    <property type="term" value="P:actin filament polymerization"/>
    <property type="evidence" value="ECO:0007669"/>
    <property type="project" value="InterPro"/>
</dbReference>
<organism evidence="6 7">
    <name type="scientific">Momordica charantia</name>
    <name type="common">Bitter gourd</name>
    <name type="synonym">Balsam pear</name>
    <dbReference type="NCBI Taxonomy" id="3673"/>
    <lineage>
        <taxon>Eukaryota</taxon>
        <taxon>Viridiplantae</taxon>
        <taxon>Streptophyta</taxon>
        <taxon>Embryophyta</taxon>
        <taxon>Tracheophyta</taxon>
        <taxon>Spermatophyta</taxon>
        <taxon>Magnoliopsida</taxon>
        <taxon>eudicotyledons</taxon>
        <taxon>Gunneridae</taxon>
        <taxon>Pentapetalae</taxon>
        <taxon>rosids</taxon>
        <taxon>fabids</taxon>
        <taxon>Cucurbitales</taxon>
        <taxon>Cucurbitaceae</taxon>
        <taxon>Momordiceae</taxon>
        <taxon>Momordica</taxon>
    </lineage>
</organism>
<dbReference type="InterPro" id="IPR034666">
    <property type="entry name" value="ARPC2/4"/>
</dbReference>